<evidence type="ECO:0000313" key="11">
    <source>
        <dbReference type="Proteomes" id="UP000000379"/>
    </source>
</evidence>
<dbReference type="Gene3D" id="3.40.50.300">
    <property type="entry name" value="P-loop containing nucleotide triphosphate hydrolases"/>
    <property type="match status" value="1"/>
</dbReference>
<dbReference type="GO" id="GO:0140663">
    <property type="term" value="F:ATP-dependent FeS chaperone activity"/>
    <property type="evidence" value="ECO:0007669"/>
    <property type="project" value="InterPro"/>
</dbReference>
<dbReference type="SUPFAM" id="SSF52540">
    <property type="entry name" value="P-loop containing nucleoside triphosphate hydrolases"/>
    <property type="match status" value="1"/>
</dbReference>
<dbReference type="InterPro" id="IPR019591">
    <property type="entry name" value="Mrp/NBP35_ATP-bd"/>
</dbReference>
<comment type="subunit">
    <text evidence="8">Homodimer.</text>
</comment>
<dbReference type="FunFam" id="3.40.50.300:FF:001119">
    <property type="entry name" value="Iron-sulfur cluster carrier protein"/>
    <property type="match status" value="1"/>
</dbReference>
<dbReference type="GO" id="GO:0046872">
    <property type="term" value="F:metal ion binding"/>
    <property type="evidence" value="ECO:0007669"/>
    <property type="project" value="UniProtKB-KW"/>
</dbReference>
<dbReference type="CDD" id="cd02037">
    <property type="entry name" value="Mrp_NBP35"/>
    <property type="match status" value="1"/>
</dbReference>
<dbReference type="InterPro" id="IPR000808">
    <property type="entry name" value="Mrp-like_CS"/>
</dbReference>
<dbReference type="GO" id="GO:0016226">
    <property type="term" value="P:iron-sulfur cluster assembly"/>
    <property type="evidence" value="ECO:0007669"/>
    <property type="project" value="InterPro"/>
</dbReference>
<keyword evidence="4 8" id="KW-0547">Nucleotide-binding</keyword>
<reference evidence="10 11" key="2">
    <citation type="journal article" date="2011" name="Stand. Genomic Sci.">
        <title>Complete genome sequence of Truepera radiovictrix type strain (RQ-24).</title>
        <authorList>
            <person name="Ivanova N."/>
            <person name="Rohde C."/>
            <person name="Munk C."/>
            <person name="Nolan M."/>
            <person name="Lucas S."/>
            <person name="Del Rio T.G."/>
            <person name="Tice H."/>
            <person name="Deshpande S."/>
            <person name="Cheng J.F."/>
            <person name="Tapia R."/>
            <person name="Han C."/>
            <person name="Goodwin L."/>
            <person name="Pitluck S."/>
            <person name="Liolios K."/>
            <person name="Mavromatis K."/>
            <person name="Mikhailova N."/>
            <person name="Pati A."/>
            <person name="Chen A."/>
            <person name="Palaniappan K."/>
            <person name="Land M."/>
            <person name="Hauser L."/>
            <person name="Chang Y.J."/>
            <person name="Jeffries C.D."/>
            <person name="Brambilla E."/>
            <person name="Rohde M."/>
            <person name="Goker M."/>
            <person name="Tindall B.J."/>
            <person name="Woyke T."/>
            <person name="Bristow J."/>
            <person name="Eisen J.A."/>
            <person name="Markowitz V."/>
            <person name="Hugenholtz P."/>
            <person name="Kyrpides N.C."/>
            <person name="Klenk H.P."/>
            <person name="Lapidus A."/>
        </authorList>
    </citation>
    <scope>NUCLEOTIDE SEQUENCE [LARGE SCALE GENOMIC DNA]</scope>
    <source>
        <strain evidence="11">DSM 17093 / CIP 108686 / LMG 22925 / RQ-24</strain>
    </source>
</reference>
<dbReference type="GO" id="GO:0051539">
    <property type="term" value="F:4 iron, 4 sulfur cluster binding"/>
    <property type="evidence" value="ECO:0007669"/>
    <property type="project" value="TreeGrafter"/>
</dbReference>
<dbReference type="PANTHER" id="PTHR42961:SF2">
    <property type="entry name" value="IRON-SULFUR PROTEIN NUBPL"/>
    <property type="match status" value="1"/>
</dbReference>
<dbReference type="HAMAP" id="MF_02040">
    <property type="entry name" value="Mrp_NBP35"/>
    <property type="match status" value="1"/>
</dbReference>
<sequence length="350" mass="37274">MDISREALLDALRAVRDPEMRRDVVALGMIRALSAEGGRVALTLNLTTPKTPLKEALEREVRAALGALPGVTHVDLSFDAEVSASQQRELPGIKNIVAIGSGKGGVGKSTVAANLAASLALEGAAVGLLDADIYGPSQAKMFAVEGKRLMADDEKRIIPLRNYGVKLISIANLVEDGQALTWRGPILHGTLTQLLKQTVWGELDYLLVDLPPGTGDVQLSLSQLVPVTGALLVTTPQDVALMDVRRAYTMFRKTHVPVLGVIENMAYYALPDGTRDYIFGEGGARRFAEAEGLEVLGEIPINRAVREAGDGGAPLVVAAPESPDAQALRRAARILAGQVRLQNMMVLPVL</sequence>
<dbReference type="PANTHER" id="PTHR42961">
    <property type="entry name" value="IRON-SULFUR PROTEIN NUBPL"/>
    <property type="match status" value="1"/>
</dbReference>
<evidence type="ECO:0000313" key="10">
    <source>
        <dbReference type="EMBL" id="ADI15371.1"/>
    </source>
</evidence>
<evidence type="ECO:0000256" key="6">
    <source>
        <dbReference type="ARBA" id="ARBA00023004"/>
    </source>
</evidence>
<dbReference type="InterPro" id="IPR033756">
    <property type="entry name" value="YlxH/NBP35"/>
</dbReference>
<accession>D7CSF1</accession>
<dbReference type="HOGENOM" id="CLU_024839_0_0_0"/>
<comment type="function">
    <text evidence="8">Binds and transfers iron-sulfur (Fe-S) clusters to target apoproteins. Can hydrolyze ATP.</text>
</comment>
<dbReference type="OrthoDB" id="9809679at2"/>
<protein>
    <recommendedName>
        <fullName evidence="8">Iron-sulfur cluster carrier protein</fullName>
    </recommendedName>
</protein>
<keyword evidence="3 8" id="KW-0479">Metal-binding</keyword>
<dbReference type="Pfam" id="PF01883">
    <property type="entry name" value="FeS_assembly_P"/>
    <property type="match status" value="1"/>
</dbReference>
<evidence type="ECO:0000256" key="8">
    <source>
        <dbReference type="HAMAP-Rule" id="MF_02040"/>
    </source>
</evidence>
<dbReference type="InterPro" id="IPR044304">
    <property type="entry name" value="NUBPL-like"/>
</dbReference>
<keyword evidence="11" id="KW-1185">Reference proteome</keyword>
<dbReference type="KEGG" id="tra:Trad_2261"/>
<dbReference type="Pfam" id="PF10609">
    <property type="entry name" value="ParA"/>
    <property type="match status" value="1"/>
</dbReference>
<dbReference type="Proteomes" id="UP000000379">
    <property type="component" value="Chromosome"/>
</dbReference>
<evidence type="ECO:0000256" key="1">
    <source>
        <dbReference type="ARBA" id="ARBA00007352"/>
    </source>
</evidence>
<keyword evidence="5 8" id="KW-0067">ATP-binding</keyword>
<keyword evidence="7 8" id="KW-0411">Iron-sulfur</keyword>
<dbReference type="InterPro" id="IPR027417">
    <property type="entry name" value="P-loop_NTPase"/>
</dbReference>
<evidence type="ECO:0000256" key="4">
    <source>
        <dbReference type="ARBA" id="ARBA00022741"/>
    </source>
</evidence>
<evidence type="ECO:0000256" key="5">
    <source>
        <dbReference type="ARBA" id="ARBA00022840"/>
    </source>
</evidence>
<feature type="binding site" evidence="8">
    <location>
        <begin position="102"/>
        <end position="109"/>
    </location>
    <ligand>
        <name>ATP</name>
        <dbReference type="ChEBI" id="CHEBI:30616"/>
    </ligand>
</feature>
<dbReference type="PROSITE" id="PS01215">
    <property type="entry name" value="MRP"/>
    <property type="match status" value="1"/>
</dbReference>
<dbReference type="Gene3D" id="3.30.300.130">
    <property type="entry name" value="Fe-S cluster assembly (FSCA)"/>
    <property type="match status" value="1"/>
</dbReference>
<evidence type="ECO:0000256" key="2">
    <source>
        <dbReference type="ARBA" id="ARBA00008205"/>
    </source>
</evidence>
<comment type="similarity">
    <text evidence="2">In the C-terminal section; belongs to the Mrp/NBP35 ATP-binding proteins family.</text>
</comment>
<dbReference type="eggNOG" id="COG0489">
    <property type="taxonomic scope" value="Bacteria"/>
</dbReference>
<feature type="domain" description="MIP18 family-like" evidence="9">
    <location>
        <begin position="5"/>
        <end position="75"/>
    </location>
</feature>
<dbReference type="RefSeq" id="WP_013178734.1">
    <property type="nucleotide sequence ID" value="NC_014221.1"/>
</dbReference>
<proteinExistence type="inferred from homology"/>
<dbReference type="STRING" id="649638.Trad_2261"/>
<gene>
    <name evidence="10" type="ordered locus">Trad_2261</name>
</gene>
<dbReference type="InterPro" id="IPR002744">
    <property type="entry name" value="MIP18-like"/>
</dbReference>
<keyword evidence="8" id="KW-0378">Hydrolase</keyword>
<dbReference type="EMBL" id="CP002049">
    <property type="protein sequence ID" value="ADI15371.1"/>
    <property type="molecule type" value="Genomic_DNA"/>
</dbReference>
<keyword evidence="6 8" id="KW-0408">Iron</keyword>
<dbReference type="GO" id="GO:0016887">
    <property type="term" value="F:ATP hydrolysis activity"/>
    <property type="evidence" value="ECO:0007669"/>
    <property type="project" value="UniProtKB-UniRule"/>
</dbReference>
<organism evidence="10 11">
    <name type="scientific">Truepera radiovictrix (strain DSM 17093 / CIP 108686 / LMG 22925 / RQ-24)</name>
    <dbReference type="NCBI Taxonomy" id="649638"/>
    <lineage>
        <taxon>Bacteria</taxon>
        <taxon>Thermotogati</taxon>
        <taxon>Deinococcota</taxon>
        <taxon>Deinococci</taxon>
        <taxon>Trueperales</taxon>
        <taxon>Trueperaceae</taxon>
        <taxon>Truepera</taxon>
    </lineage>
</organism>
<comment type="similarity">
    <text evidence="8">Belongs to the Mrp/NBP35 ATP-binding proteins family.</text>
</comment>
<name>D7CSF1_TRURR</name>
<reference evidence="11" key="1">
    <citation type="submission" date="2010-05" db="EMBL/GenBank/DDBJ databases">
        <title>The complete genome of Truepera radiovictris DSM 17093.</title>
        <authorList>
            <consortium name="US DOE Joint Genome Institute (JGI-PGF)"/>
            <person name="Lucas S."/>
            <person name="Copeland A."/>
            <person name="Lapidus A."/>
            <person name="Glavina del Rio T."/>
            <person name="Dalin E."/>
            <person name="Tice H."/>
            <person name="Bruce D."/>
            <person name="Goodwin L."/>
            <person name="Pitluck S."/>
            <person name="Kyrpides N."/>
            <person name="Mavromatis K."/>
            <person name="Ovchinnikova G."/>
            <person name="Munk A.C."/>
            <person name="Detter J.C."/>
            <person name="Han C."/>
            <person name="Tapia R."/>
            <person name="Land M."/>
            <person name="Hauser L."/>
            <person name="Markowitz V."/>
            <person name="Cheng J.-F."/>
            <person name="Hugenholtz P."/>
            <person name="Woyke T."/>
            <person name="Wu D."/>
            <person name="Tindall B."/>
            <person name="Pomrenke H.G."/>
            <person name="Brambilla E."/>
            <person name="Klenk H.-P."/>
            <person name="Eisen J.A."/>
        </authorList>
    </citation>
    <scope>NUCLEOTIDE SEQUENCE [LARGE SCALE GENOMIC DNA]</scope>
    <source>
        <strain evidence="11">DSM 17093 / CIP 108686 / LMG 22925 / RQ-24</strain>
    </source>
</reference>
<evidence type="ECO:0000256" key="7">
    <source>
        <dbReference type="ARBA" id="ARBA00023014"/>
    </source>
</evidence>
<dbReference type="InterPro" id="IPR034904">
    <property type="entry name" value="FSCA_dom_sf"/>
</dbReference>
<dbReference type="SUPFAM" id="SSF117916">
    <property type="entry name" value="Fe-S cluster assembly (FSCA) domain-like"/>
    <property type="match status" value="1"/>
</dbReference>
<comment type="similarity">
    <text evidence="1">In the N-terminal section; belongs to the MIP18 family.</text>
</comment>
<dbReference type="GO" id="GO:0005524">
    <property type="term" value="F:ATP binding"/>
    <property type="evidence" value="ECO:0007669"/>
    <property type="project" value="UniProtKB-UniRule"/>
</dbReference>
<evidence type="ECO:0000256" key="3">
    <source>
        <dbReference type="ARBA" id="ARBA00022723"/>
    </source>
</evidence>
<evidence type="ECO:0000259" key="9">
    <source>
        <dbReference type="Pfam" id="PF01883"/>
    </source>
</evidence>
<dbReference type="AlphaFoldDB" id="D7CSF1"/>